<evidence type="ECO:0000313" key="5">
    <source>
        <dbReference type="EMBL" id="QWZ08624.1"/>
    </source>
</evidence>
<accession>A0A975SZ50</accession>
<dbReference type="InterPro" id="IPR000524">
    <property type="entry name" value="Tscrpt_reg_HTH_GntR"/>
</dbReference>
<keyword evidence="2" id="KW-0238">DNA-binding</keyword>
<dbReference type="Pfam" id="PF07702">
    <property type="entry name" value="UTRA"/>
    <property type="match status" value="1"/>
</dbReference>
<evidence type="ECO:0000256" key="1">
    <source>
        <dbReference type="ARBA" id="ARBA00023015"/>
    </source>
</evidence>
<feature type="domain" description="HTH gntR-type" evidence="4">
    <location>
        <begin position="12"/>
        <end position="80"/>
    </location>
</feature>
<dbReference type="SMART" id="SM00866">
    <property type="entry name" value="UTRA"/>
    <property type="match status" value="1"/>
</dbReference>
<evidence type="ECO:0000313" key="6">
    <source>
        <dbReference type="Proteomes" id="UP000683575"/>
    </source>
</evidence>
<keyword evidence="3" id="KW-0804">Transcription</keyword>
<proteinExistence type="predicted"/>
<dbReference type="KEGG" id="nps:KRR39_01805"/>
<dbReference type="PANTHER" id="PTHR44846">
    <property type="entry name" value="MANNOSYL-D-GLYCERATE TRANSPORT/METABOLISM SYSTEM REPRESSOR MNGR-RELATED"/>
    <property type="match status" value="1"/>
</dbReference>
<name>A0A975SZ50_9ACTN</name>
<dbReference type="AlphaFoldDB" id="A0A975SZ50"/>
<dbReference type="SMART" id="SM00345">
    <property type="entry name" value="HTH_GNTR"/>
    <property type="match status" value="1"/>
</dbReference>
<dbReference type="EMBL" id="CP077062">
    <property type="protein sequence ID" value="QWZ08624.1"/>
    <property type="molecule type" value="Genomic_DNA"/>
</dbReference>
<sequence>MTDTTPHRGAERPLWERISDRLHVDIGQGDPVRGARLPSEAELSRRYEVSRVTLRMALAHLEQRGVVHPQAGRGWFVGRAQGRVNGQERLSEQRPVSEDPGVLQSFTEMAESRGLTAGAVVLHCLRRPAELDEAEDLGIAPGAPVLSLRRLRQLDGIAVAVDHSLVPAALLPDVDAEDFRDASLYTALRRHGVSPHRADYEVQAIAADAEGARLLGVEPGAPLLSARQVCHDDQGRRIERGHITYRGDRYRFRAVLQV</sequence>
<dbReference type="Pfam" id="PF00392">
    <property type="entry name" value="GntR"/>
    <property type="match status" value="1"/>
</dbReference>
<evidence type="ECO:0000256" key="2">
    <source>
        <dbReference type="ARBA" id="ARBA00023125"/>
    </source>
</evidence>
<protein>
    <submittedName>
        <fullName evidence="5">GntR family transcriptional regulator</fullName>
    </submittedName>
</protein>
<gene>
    <name evidence="5" type="ORF">KRR39_01805</name>
</gene>
<organism evidence="5 6">
    <name type="scientific">Nocardioides panacis</name>
    <dbReference type="NCBI Taxonomy" id="2849501"/>
    <lineage>
        <taxon>Bacteria</taxon>
        <taxon>Bacillati</taxon>
        <taxon>Actinomycetota</taxon>
        <taxon>Actinomycetes</taxon>
        <taxon>Propionibacteriales</taxon>
        <taxon>Nocardioidaceae</taxon>
        <taxon>Nocardioides</taxon>
    </lineage>
</organism>
<keyword evidence="1" id="KW-0805">Transcription regulation</keyword>
<dbReference type="InterPro" id="IPR050679">
    <property type="entry name" value="Bact_HTH_transcr_reg"/>
</dbReference>
<dbReference type="CDD" id="cd07377">
    <property type="entry name" value="WHTH_GntR"/>
    <property type="match status" value="1"/>
</dbReference>
<reference evidence="5" key="1">
    <citation type="submission" date="2021-06" db="EMBL/GenBank/DDBJ databases">
        <title>Complete genome sequence of Nocardioides sp. G188.</title>
        <authorList>
            <person name="Im W.-T."/>
        </authorList>
    </citation>
    <scope>NUCLEOTIDE SEQUENCE</scope>
    <source>
        <strain evidence="5">G188</strain>
    </source>
</reference>
<evidence type="ECO:0000256" key="3">
    <source>
        <dbReference type="ARBA" id="ARBA00023163"/>
    </source>
</evidence>
<dbReference type="Proteomes" id="UP000683575">
    <property type="component" value="Chromosome"/>
</dbReference>
<dbReference type="PANTHER" id="PTHR44846:SF16">
    <property type="entry name" value="TRANSCRIPTIONAL REGULATOR PHNF-RELATED"/>
    <property type="match status" value="1"/>
</dbReference>
<dbReference type="PROSITE" id="PS50949">
    <property type="entry name" value="HTH_GNTR"/>
    <property type="match status" value="1"/>
</dbReference>
<dbReference type="GO" id="GO:0003677">
    <property type="term" value="F:DNA binding"/>
    <property type="evidence" value="ECO:0007669"/>
    <property type="project" value="UniProtKB-KW"/>
</dbReference>
<dbReference type="RefSeq" id="WP_216940209.1">
    <property type="nucleotide sequence ID" value="NZ_CP077062.1"/>
</dbReference>
<dbReference type="GO" id="GO:0003700">
    <property type="term" value="F:DNA-binding transcription factor activity"/>
    <property type="evidence" value="ECO:0007669"/>
    <property type="project" value="InterPro"/>
</dbReference>
<keyword evidence="6" id="KW-1185">Reference proteome</keyword>
<dbReference type="InterPro" id="IPR011663">
    <property type="entry name" value="UTRA"/>
</dbReference>
<evidence type="ECO:0000259" key="4">
    <source>
        <dbReference type="PROSITE" id="PS50949"/>
    </source>
</evidence>